<dbReference type="AlphaFoldDB" id="A0A1R1L7Y5"/>
<dbReference type="CDD" id="cd07067">
    <property type="entry name" value="HP_PGM_like"/>
    <property type="match status" value="1"/>
</dbReference>
<dbReference type="InterPro" id="IPR001345">
    <property type="entry name" value="PG/BPGM_mutase_AS"/>
</dbReference>
<dbReference type="PANTHER" id="PTHR48100">
    <property type="entry name" value="BROAD-SPECIFICITY PHOSPHATASE YOR283W-RELATED"/>
    <property type="match status" value="1"/>
</dbReference>
<feature type="binding site" evidence="3">
    <location>
        <begin position="17"/>
        <end position="24"/>
    </location>
    <ligand>
        <name>substrate</name>
    </ligand>
</feature>
<comment type="caution">
    <text evidence="4">The sequence shown here is derived from an EMBL/GenBank/DDBJ whole genome shotgun (WGS) entry which is preliminary data.</text>
</comment>
<dbReference type="InterPro" id="IPR013078">
    <property type="entry name" value="His_Pase_superF_clade-1"/>
</dbReference>
<accession>A0A1R1L7Y5</accession>
<dbReference type="Proteomes" id="UP000187085">
    <property type="component" value="Unassembled WGS sequence"/>
</dbReference>
<reference evidence="4 5" key="1">
    <citation type="submission" date="2016-12" db="EMBL/GenBank/DDBJ databases">
        <title>Draft genome of Tersicoccus phoenicis 1P05MA.</title>
        <authorList>
            <person name="Nakajima Y."/>
            <person name="Yoshizawa S."/>
            <person name="Nakamura K."/>
            <person name="Ogura Y."/>
            <person name="Hayashi T."/>
            <person name="Kogure K."/>
        </authorList>
    </citation>
    <scope>NUCLEOTIDE SEQUENCE [LARGE SCALE GENOMIC DNA]</scope>
    <source>
        <strain evidence="4 5">1p05MA</strain>
    </source>
</reference>
<dbReference type="SMART" id="SM00855">
    <property type="entry name" value="PGAM"/>
    <property type="match status" value="1"/>
</dbReference>
<dbReference type="Pfam" id="PF00300">
    <property type="entry name" value="His_Phos_1"/>
    <property type="match status" value="1"/>
</dbReference>
<evidence type="ECO:0008006" key="6">
    <source>
        <dbReference type="Google" id="ProtNLM"/>
    </source>
</evidence>
<dbReference type="Gene3D" id="3.40.50.1240">
    <property type="entry name" value="Phosphoglycerate mutase-like"/>
    <property type="match status" value="1"/>
</dbReference>
<evidence type="ECO:0000256" key="3">
    <source>
        <dbReference type="PIRSR" id="PIRSR613078-2"/>
    </source>
</evidence>
<organism evidence="4 5">
    <name type="scientific">Tersicoccus phoenicis</name>
    <dbReference type="NCBI Taxonomy" id="554083"/>
    <lineage>
        <taxon>Bacteria</taxon>
        <taxon>Bacillati</taxon>
        <taxon>Actinomycetota</taxon>
        <taxon>Actinomycetes</taxon>
        <taxon>Micrococcales</taxon>
        <taxon>Micrococcaceae</taxon>
        <taxon>Tersicoccus</taxon>
    </lineage>
</organism>
<dbReference type="InterPro" id="IPR050275">
    <property type="entry name" value="PGM_Phosphatase"/>
</dbReference>
<dbReference type="GO" id="GO:0005737">
    <property type="term" value="C:cytoplasm"/>
    <property type="evidence" value="ECO:0007669"/>
    <property type="project" value="TreeGrafter"/>
</dbReference>
<dbReference type="PANTHER" id="PTHR48100:SF1">
    <property type="entry name" value="HISTIDINE PHOSPHATASE FAMILY PROTEIN-RELATED"/>
    <property type="match status" value="1"/>
</dbReference>
<proteinExistence type="predicted"/>
<dbReference type="OrthoDB" id="5449373at2"/>
<feature type="binding site" evidence="3">
    <location>
        <position position="83"/>
    </location>
    <ligand>
        <name>substrate</name>
    </ligand>
</feature>
<dbReference type="InterPro" id="IPR029033">
    <property type="entry name" value="His_PPase_superfam"/>
</dbReference>
<protein>
    <recommendedName>
        <fullName evidence="6">Histidine phosphatase family protein</fullName>
    </recommendedName>
</protein>
<dbReference type="GO" id="GO:0016791">
    <property type="term" value="F:phosphatase activity"/>
    <property type="evidence" value="ECO:0007669"/>
    <property type="project" value="TreeGrafter"/>
</dbReference>
<dbReference type="RefSeq" id="WP_076704795.1">
    <property type="nucleotide sequence ID" value="NZ_MRDE01000072.1"/>
</dbReference>
<gene>
    <name evidence="4" type="ORF">BKD30_11600</name>
</gene>
<evidence type="ECO:0000256" key="2">
    <source>
        <dbReference type="ARBA" id="ARBA00023235"/>
    </source>
</evidence>
<dbReference type="EMBL" id="MRDE01000072">
    <property type="protein sequence ID" value="OMH23559.1"/>
    <property type="molecule type" value="Genomic_DNA"/>
</dbReference>
<keyword evidence="5" id="KW-1185">Reference proteome</keyword>
<evidence type="ECO:0000313" key="5">
    <source>
        <dbReference type="Proteomes" id="UP000187085"/>
    </source>
</evidence>
<dbReference type="PROSITE" id="PS00175">
    <property type="entry name" value="PG_MUTASE"/>
    <property type="match status" value="1"/>
</dbReference>
<dbReference type="SUPFAM" id="SSF53254">
    <property type="entry name" value="Phosphoglycerate mutase-like"/>
    <property type="match status" value="1"/>
</dbReference>
<dbReference type="STRING" id="554083.BKD30_11600"/>
<sequence>MTTIATGVRVRRLILARHGESEANRAAAEADAAGAERIAVPARDADVELSATGRQQAQALGHHLADAGSGPTPTAVWVSPYVRARQTTAIALRTAGLDLVPRVDERLRDRELGILDALTARGVRVRYPGEADRRQYLGKFYYRPPGGESWADVALRVRSLLADVETASDPDGNDGGTVLVVCHDAVVSLIRYVCERIEERALLEDARTDPMPNAAVTVLERIETEPGWRAVVVNDVSHLDRHDAAVTRHSGESDDTTP</sequence>
<evidence type="ECO:0000256" key="1">
    <source>
        <dbReference type="ARBA" id="ARBA00023152"/>
    </source>
</evidence>
<keyword evidence="2" id="KW-0413">Isomerase</keyword>
<keyword evidence="1" id="KW-0324">Glycolysis</keyword>
<name>A0A1R1L7Y5_9MICC</name>
<evidence type="ECO:0000313" key="4">
    <source>
        <dbReference type="EMBL" id="OMH23559.1"/>
    </source>
</evidence>